<accession>A0A2A3K258</accession>
<dbReference type="OrthoDB" id="8241126at2"/>
<protein>
    <submittedName>
        <fullName evidence="1">Uncharacterized protein</fullName>
    </submittedName>
</protein>
<organism evidence="1">
    <name type="scientific">Alloyangia mangrovi</name>
    <dbReference type="NCBI Taxonomy" id="1779329"/>
    <lineage>
        <taxon>Bacteria</taxon>
        <taxon>Pseudomonadati</taxon>
        <taxon>Pseudomonadota</taxon>
        <taxon>Alphaproteobacteria</taxon>
        <taxon>Rhodobacterales</taxon>
        <taxon>Roseobacteraceae</taxon>
        <taxon>Alloyangia</taxon>
    </lineage>
</organism>
<proteinExistence type="predicted"/>
<reference evidence="1" key="1">
    <citation type="submission" date="2017-09" db="EMBL/GenBank/DDBJ databases">
        <title>Yangia sp. SAOS 153D whole genome sequencing.</title>
        <authorList>
            <person name="Verma A."/>
            <person name="Krishnamurthi S."/>
        </authorList>
    </citation>
    <scope>NUCLEOTIDE SEQUENCE [LARGE SCALE GENOMIC DNA]</scope>
    <source>
        <strain evidence="1">SAOS 153D</strain>
    </source>
</reference>
<dbReference type="AlphaFoldDB" id="A0A2A3K258"/>
<sequence>MPMPRRTEPQQLKLFTRPSDADLVPAQHWQTLPEEARGTLPELITRLILDQAAGAQAPRRTEARHKA</sequence>
<comment type="caution">
    <text evidence="1">The sequence shown here is derived from an EMBL/GenBank/DDBJ whole genome shotgun (WGS) entry which is preliminary data.</text>
</comment>
<name>A0A2A3K258_9RHOB</name>
<evidence type="ECO:0000313" key="1">
    <source>
        <dbReference type="EMBL" id="PBD20844.1"/>
    </source>
</evidence>
<gene>
    <name evidence="1" type="ORF">CLG85_01790</name>
</gene>
<dbReference type="EMBL" id="NTHN01000019">
    <property type="protein sequence ID" value="PBD20844.1"/>
    <property type="molecule type" value="Genomic_DNA"/>
</dbReference>